<feature type="signal peptide" evidence="7">
    <location>
        <begin position="1"/>
        <end position="27"/>
    </location>
</feature>
<dbReference type="SUPFAM" id="SSF47473">
    <property type="entry name" value="EF-hand"/>
    <property type="match status" value="1"/>
</dbReference>
<evidence type="ECO:0000256" key="2">
    <source>
        <dbReference type="ARBA" id="ARBA00022729"/>
    </source>
</evidence>
<dbReference type="GO" id="GO:0005509">
    <property type="term" value="F:calcium ion binding"/>
    <property type="evidence" value="ECO:0007669"/>
    <property type="project" value="InterPro"/>
</dbReference>
<keyword evidence="3" id="KW-0677">Repeat</keyword>
<dbReference type="InterPro" id="IPR011992">
    <property type="entry name" value="EF-hand-dom_pair"/>
</dbReference>
<dbReference type="Gene3D" id="1.10.238.10">
    <property type="entry name" value="EF-hand"/>
    <property type="match status" value="1"/>
</dbReference>
<keyword evidence="5" id="KW-0455">Luminescence</keyword>
<proteinExistence type="inferred from homology"/>
<evidence type="ECO:0000256" key="1">
    <source>
        <dbReference type="ARBA" id="ARBA00007828"/>
    </source>
</evidence>
<name>A0A7M6DJM2_9CNID</name>
<dbReference type="AlphaFoldDB" id="A0A7M6DJM2"/>
<evidence type="ECO:0000256" key="3">
    <source>
        <dbReference type="ARBA" id="ARBA00022737"/>
    </source>
</evidence>
<evidence type="ECO:0000256" key="6">
    <source>
        <dbReference type="ARBA" id="ARBA00023262"/>
    </source>
</evidence>
<evidence type="ECO:0000256" key="7">
    <source>
        <dbReference type="SAM" id="SignalP"/>
    </source>
</evidence>
<dbReference type="PANTHER" id="PTHR23104:SF1">
    <property type="entry name" value="EF-HAND DOMAIN-CONTAINING PROTEIN"/>
    <property type="match status" value="1"/>
</dbReference>
<keyword evidence="10" id="KW-1185">Reference proteome</keyword>
<evidence type="ECO:0000256" key="4">
    <source>
        <dbReference type="ARBA" id="ARBA00022837"/>
    </source>
</evidence>
<dbReference type="PANTHER" id="PTHR23104">
    <property type="entry name" value="MULTIPLE COAGULATION FACTOR DEFICIENCY PROTEIN 2 NEURAL STEM CELL DERIVED NEURONAL SURVIVAL PROTEIN"/>
    <property type="match status" value="1"/>
</dbReference>
<dbReference type="InterPro" id="IPR052110">
    <property type="entry name" value="MCFD2-like"/>
</dbReference>
<accession>A0A7M6DJM2</accession>
<evidence type="ECO:0000256" key="5">
    <source>
        <dbReference type="ARBA" id="ARBA00023223"/>
    </source>
</evidence>
<dbReference type="EnsemblMetazoa" id="CLYHEMT013228.1">
    <property type="protein sequence ID" value="CLYHEMP013228.1"/>
    <property type="gene ID" value="CLYHEMG013228"/>
</dbReference>
<protein>
    <recommendedName>
        <fullName evidence="8">EF-hand domain-containing protein</fullName>
    </recommendedName>
</protein>
<sequence length="152" mass="17799">MDYNLFSKWSATLLLCTILSSLEKTESHGSHQQGQHNRMDSRHVHDVEHINEHLRDQIDVNQQKPMSNEDLQFHYFKVHDSDNDDKLDGIELATAMAHYHDEEHAEKPEDYTEEELASMVDQILDEDDLNKDGYIDYPEFIASQQREEAVTK</sequence>
<evidence type="ECO:0000313" key="10">
    <source>
        <dbReference type="Proteomes" id="UP000594262"/>
    </source>
</evidence>
<keyword evidence="2 7" id="KW-0732">Signal</keyword>
<dbReference type="InterPro" id="IPR002048">
    <property type="entry name" value="EF_hand_dom"/>
</dbReference>
<dbReference type="InterPro" id="IPR018247">
    <property type="entry name" value="EF_Hand_1_Ca_BS"/>
</dbReference>
<organism evidence="9 10">
    <name type="scientific">Clytia hemisphaerica</name>
    <dbReference type="NCBI Taxonomy" id="252671"/>
    <lineage>
        <taxon>Eukaryota</taxon>
        <taxon>Metazoa</taxon>
        <taxon>Cnidaria</taxon>
        <taxon>Hydrozoa</taxon>
        <taxon>Hydroidolina</taxon>
        <taxon>Leptothecata</taxon>
        <taxon>Obeliida</taxon>
        <taxon>Clytiidae</taxon>
        <taxon>Clytia</taxon>
    </lineage>
</organism>
<keyword evidence="6" id="KW-0599">Photoprotein</keyword>
<dbReference type="GO" id="GO:0008218">
    <property type="term" value="P:bioluminescence"/>
    <property type="evidence" value="ECO:0007669"/>
    <property type="project" value="UniProtKB-KW"/>
</dbReference>
<dbReference type="PROSITE" id="PS00018">
    <property type="entry name" value="EF_HAND_1"/>
    <property type="match status" value="2"/>
</dbReference>
<dbReference type="GeneID" id="136804081"/>
<reference evidence="9" key="1">
    <citation type="submission" date="2021-01" db="UniProtKB">
        <authorList>
            <consortium name="EnsemblMetazoa"/>
        </authorList>
    </citation>
    <scope>IDENTIFICATION</scope>
</reference>
<comment type="similarity">
    <text evidence="1">Belongs to the aequorin family.</text>
</comment>
<evidence type="ECO:0000259" key="8">
    <source>
        <dbReference type="Pfam" id="PF13499"/>
    </source>
</evidence>
<evidence type="ECO:0000313" key="9">
    <source>
        <dbReference type="EnsemblMetazoa" id="CLYHEMP013228.1"/>
    </source>
</evidence>
<keyword evidence="4" id="KW-0106">Calcium</keyword>
<dbReference type="RefSeq" id="XP_066916923.1">
    <property type="nucleotide sequence ID" value="XM_067060822.1"/>
</dbReference>
<dbReference type="Proteomes" id="UP000594262">
    <property type="component" value="Unplaced"/>
</dbReference>
<dbReference type="Pfam" id="PF13499">
    <property type="entry name" value="EF-hand_7"/>
    <property type="match status" value="1"/>
</dbReference>
<feature type="domain" description="EF-hand" evidence="8">
    <location>
        <begin position="69"/>
        <end position="142"/>
    </location>
</feature>
<dbReference type="OrthoDB" id="289247at2759"/>
<feature type="chain" id="PRO_5029734748" description="EF-hand domain-containing protein" evidence="7">
    <location>
        <begin position="28"/>
        <end position="152"/>
    </location>
</feature>